<reference evidence="2 3" key="1">
    <citation type="submission" date="2021-03" db="EMBL/GenBank/DDBJ databases">
        <title>Whole genome shotgun sequence of Actinoplanes toevensis NBRC 105298.</title>
        <authorList>
            <person name="Komaki H."/>
            <person name="Tamura T."/>
        </authorList>
    </citation>
    <scope>NUCLEOTIDE SEQUENCE [LARGE SCALE GENOMIC DNA]</scope>
    <source>
        <strain evidence="2 3">NBRC 105298</strain>
    </source>
</reference>
<organism evidence="2 3">
    <name type="scientific">Paractinoplanes toevensis</name>
    <dbReference type="NCBI Taxonomy" id="571911"/>
    <lineage>
        <taxon>Bacteria</taxon>
        <taxon>Bacillati</taxon>
        <taxon>Actinomycetota</taxon>
        <taxon>Actinomycetes</taxon>
        <taxon>Micromonosporales</taxon>
        <taxon>Micromonosporaceae</taxon>
        <taxon>Paractinoplanes</taxon>
    </lineage>
</organism>
<dbReference type="InterPro" id="IPR010982">
    <property type="entry name" value="Lambda_DNA-bd_dom_sf"/>
</dbReference>
<dbReference type="CDD" id="cd00093">
    <property type="entry name" value="HTH_XRE"/>
    <property type="match status" value="1"/>
</dbReference>
<sequence>MQPTEEAAVELARRLRDLRQSALNLKITQAELAQALGRSPALISSWERREDPVTPPEEQLVEYASFFSTARSVAGHPYRVPAETELNDRERAARTVLRDELLALRIRATESNGAAPTATLVGRGPWYFPDPAEDEPIVIVCPELPDEVLDGIPDTEPTDLDYSELSRLTDLDALFELHGHIRAVNPDVRVEYRSVRKMNEDDFTGHLVVLGGVDRNPAQRELMTRIGAPVEQVSQDDALHRGCFRVVGDETLSFPPVIAEERGEEVLAEDVGYFFRGTNPFNRRRTVTLCNGMFSRGVLGAVRALTDKKLRNRNAEYISTTFGDADSYSILFRVPIVGQRVVVTPDWTVADNVLHTWPEHSE</sequence>
<dbReference type="EMBL" id="BOQN01000076">
    <property type="protein sequence ID" value="GIM94138.1"/>
    <property type="molecule type" value="Genomic_DNA"/>
</dbReference>
<evidence type="ECO:0000259" key="1">
    <source>
        <dbReference type="PROSITE" id="PS50943"/>
    </source>
</evidence>
<dbReference type="GO" id="GO:0003677">
    <property type="term" value="F:DNA binding"/>
    <property type="evidence" value="ECO:0007669"/>
    <property type="project" value="InterPro"/>
</dbReference>
<dbReference type="Pfam" id="PF13560">
    <property type="entry name" value="HTH_31"/>
    <property type="match status" value="1"/>
</dbReference>
<dbReference type="InterPro" id="IPR001387">
    <property type="entry name" value="Cro/C1-type_HTH"/>
</dbReference>
<dbReference type="PROSITE" id="PS50943">
    <property type="entry name" value="HTH_CROC1"/>
    <property type="match status" value="1"/>
</dbReference>
<proteinExistence type="predicted"/>
<protein>
    <recommendedName>
        <fullName evidence="1">HTH cro/C1-type domain-containing protein</fullName>
    </recommendedName>
</protein>
<name>A0A919TEU4_9ACTN</name>
<dbReference type="SUPFAM" id="SSF47413">
    <property type="entry name" value="lambda repressor-like DNA-binding domains"/>
    <property type="match status" value="1"/>
</dbReference>
<dbReference type="Gene3D" id="1.10.260.40">
    <property type="entry name" value="lambda repressor-like DNA-binding domains"/>
    <property type="match status" value="1"/>
</dbReference>
<evidence type="ECO:0000313" key="3">
    <source>
        <dbReference type="Proteomes" id="UP000677082"/>
    </source>
</evidence>
<accession>A0A919TEU4</accession>
<keyword evidence="3" id="KW-1185">Reference proteome</keyword>
<comment type="caution">
    <text evidence="2">The sequence shown here is derived from an EMBL/GenBank/DDBJ whole genome shotgun (WGS) entry which is preliminary data.</text>
</comment>
<feature type="domain" description="HTH cro/C1-type" evidence="1">
    <location>
        <begin position="15"/>
        <end position="48"/>
    </location>
</feature>
<dbReference type="RefSeq" id="WP_246607550.1">
    <property type="nucleotide sequence ID" value="NZ_BOQN01000076.1"/>
</dbReference>
<dbReference type="Proteomes" id="UP000677082">
    <property type="component" value="Unassembled WGS sequence"/>
</dbReference>
<evidence type="ECO:0000313" key="2">
    <source>
        <dbReference type="EMBL" id="GIM94138.1"/>
    </source>
</evidence>
<dbReference type="AlphaFoldDB" id="A0A919TEU4"/>
<gene>
    <name evidence="2" type="ORF">Ato02nite_059310</name>
</gene>
<dbReference type="SMART" id="SM00530">
    <property type="entry name" value="HTH_XRE"/>
    <property type="match status" value="1"/>
</dbReference>